<evidence type="ECO:0000313" key="3">
    <source>
        <dbReference type="Proteomes" id="UP001210865"/>
    </source>
</evidence>
<dbReference type="RefSeq" id="WP_270076715.1">
    <property type="nucleotide sequence ID" value="NZ_CP115174.1"/>
</dbReference>
<organism evidence="2 3">
    <name type="scientific">Sphingomonas abietis</name>
    <dbReference type="NCBI Taxonomy" id="3012344"/>
    <lineage>
        <taxon>Bacteria</taxon>
        <taxon>Pseudomonadati</taxon>
        <taxon>Pseudomonadota</taxon>
        <taxon>Alphaproteobacteria</taxon>
        <taxon>Sphingomonadales</taxon>
        <taxon>Sphingomonadaceae</taxon>
        <taxon>Sphingomonas</taxon>
    </lineage>
</organism>
<protein>
    <submittedName>
        <fullName evidence="2">Uncharacterized protein</fullName>
    </submittedName>
</protein>
<keyword evidence="3" id="KW-1185">Reference proteome</keyword>
<feature type="region of interest" description="Disordered" evidence="1">
    <location>
        <begin position="47"/>
        <end position="75"/>
    </location>
</feature>
<accession>A0ABY7NLF4</accession>
<reference evidence="2 3" key="1">
    <citation type="submission" date="2022-12" db="EMBL/GenBank/DDBJ databases">
        <title>Sphingomonas abieness sp. nov., an endophytic bacterium isolated from Abies koreana.</title>
        <authorList>
            <person name="Jiang L."/>
            <person name="Lee J."/>
        </authorList>
    </citation>
    <scope>NUCLEOTIDE SEQUENCE [LARGE SCALE GENOMIC DNA]</scope>
    <source>
        <strain evidence="3">PAMB 00755</strain>
    </source>
</reference>
<evidence type="ECO:0000313" key="2">
    <source>
        <dbReference type="EMBL" id="WBO22067.1"/>
    </source>
</evidence>
<dbReference type="EMBL" id="CP115174">
    <property type="protein sequence ID" value="WBO22067.1"/>
    <property type="molecule type" value="Genomic_DNA"/>
</dbReference>
<evidence type="ECO:0000256" key="1">
    <source>
        <dbReference type="SAM" id="MobiDB-lite"/>
    </source>
</evidence>
<proteinExistence type="predicted"/>
<sequence length="126" mass="12306">MSISSILSSLTGTTAHGAFSTQSATSTASEELQKLFSKLHMDAIASATTDSSSATSTAATSTSTSTTSSTSASGGALTDIASGLRHILDGGITAIKDARSAAKAVSGYTHGAGLGHLAAQALDKVA</sequence>
<dbReference type="Proteomes" id="UP001210865">
    <property type="component" value="Chromosome"/>
</dbReference>
<gene>
    <name evidence="2" type="ORF">PBT88_18210</name>
</gene>
<name>A0ABY7NLF4_9SPHN</name>
<feature type="compositionally biased region" description="Low complexity" evidence="1">
    <location>
        <begin position="47"/>
        <end position="73"/>
    </location>
</feature>